<dbReference type="SUPFAM" id="SSF56420">
    <property type="entry name" value="Peptide deformylase"/>
    <property type="match status" value="1"/>
</dbReference>
<dbReference type="PRINTS" id="PR01576">
    <property type="entry name" value="PDEFORMYLASE"/>
</dbReference>
<keyword evidence="2" id="KW-0378">Hydrolase</keyword>
<protein>
    <submittedName>
        <fullName evidence="2">Peptide deformylase 1</fullName>
        <ecNumber evidence="2">3.5.1.88</ecNumber>
    </submittedName>
</protein>
<reference evidence="2" key="1">
    <citation type="submission" date="2019-08" db="EMBL/GenBank/DDBJ databases">
        <authorList>
            <person name="Kucharzyk K."/>
            <person name="Murdoch R.W."/>
            <person name="Higgins S."/>
            <person name="Loffler F."/>
        </authorList>
    </citation>
    <scope>NUCLEOTIDE SEQUENCE</scope>
</reference>
<dbReference type="PANTHER" id="PTHR10458:SF22">
    <property type="entry name" value="PEPTIDE DEFORMYLASE"/>
    <property type="match status" value="1"/>
</dbReference>
<evidence type="ECO:0000313" key="2">
    <source>
        <dbReference type="EMBL" id="MPN04017.1"/>
    </source>
</evidence>
<dbReference type="AlphaFoldDB" id="A0A645EQB4"/>
<gene>
    <name evidence="2" type="primary">def1_16</name>
    <name evidence="2" type="ORF">SDC9_151253</name>
</gene>
<dbReference type="InterPro" id="IPR036821">
    <property type="entry name" value="Peptide_deformylase_sf"/>
</dbReference>
<dbReference type="PANTHER" id="PTHR10458">
    <property type="entry name" value="PEPTIDE DEFORMYLASE"/>
    <property type="match status" value="1"/>
</dbReference>
<name>A0A645EQB4_9ZZZZ</name>
<comment type="caution">
    <text evidence="2">The sequence shown here is derived from an EMBL/GenBank/DDBJ whole genome shotgun (WGS) entry which is preliminary data.</text>
</comment>
<organism evidence="2">
    <name type="scientific">bioreactor metagenome</name>
    <dbReference type="NCBI Taxonomy" id="1076179"/>
    <lineage>
        <taxon>unclassified sequences</taxon>
        <taxon>metagenomes</taxon>
        <taxon>ecological metagenomes</taxon>
    </lineage>
</organism>
<dbReference type="Gene3D" id="3.90.45.10">
    <property type="entry name" value="Peptide deformylase"/>
    <property type="match status" value="1"/>
</dbReference>
<comment type="similarity">
    <text evidence="1">Belongs to the polypeptide deformylase family.</text>
</comment>
<proteinExistence type="inferred from homology"/>
<dbReference type="EC" id="3.5.1.88" evidence="2"/>
<evidence type="ECO:0000256" key="1">
    <source>
        <dbReference type="ARBA" id="ARBA00010759"/>
    </source>
</evidence>
<dbReference type="EMBL" id="VSSQ01049943">
    <property type="protein sequence ID" value="MPN04017.1"/>
    <property type="molecule type" value="Genomic_DNA"/>
</dbReference>
<dbReference type="GO" id="GO:0042586">
    <property type="term" value="F:peptide deformylase activity"/>
    <property type="evidence" value="ECO:0007669"/>
    <property type="project" value="UniProtKB-EC"/>
</dbReference>
<dbReference type="Pfam" id="PF01327">
    <property type="entry name" value="Pep_deformylase"/>
    <property type="match status" value="1"/>
</dbReference>
<accession>A0A645EQB4</accession>
<sequence length="110" mass="12485">MPLVLINPRIISHCEETAMHEEGCLSVPNIYGHVERPSVVLLEALKLDGSRLVMECGGLTAGCIQHEIDHLNGVLFVKKVIPDEQYEIRRKADKLEQRYSVMNNHIRIDP</sequence>
<dbReference type="InterPro" id="IPR023635">
    <property type="entry name" value="Peptide_deformylase"/>
</dbReference>